<reference evidence="1 2" key="1">
    <citation type="submission" date="2023-03" db="EMBL/GenBank/DDBJ databases">
        <title>High recombination rates correlate with genetic variation in Cardiocondyla obscurior ants.</title>
        <authorList>
            <person name="Errbii M."/>
        </authorList>
    </citation>
    <scope>NUCLEOTIDE SEQUENCE [LARGE SCALE GENOMIC DNA]</scope>
    <source>
        <strain evidence="1">Alpha-2009</strain>
        <tissue evidence="1">Whole body</tissue>
    </source>
</reference>
<sequence length="141" mass="16222">MILVICCCKHFLIVKYYLNNMCNRYFKNTHDATLSSDSDYKSDQSEDLEDRVRITLDSSQIRALNGRTRQCMMSIYYSTLNGDIAICSSCMINLNDTGVLMHFVRKHEINVHDVLCDRSCTNCRLSLFMIIPCQICPICVA</sequence>
<dbReference type="EMBL" id="JADYXP020000031">
    <property type="protein sequence ID" value="KAL0098894.1"/>
    <property type="molecule type" value="Genomic_DNA"/>
</dbReference>
<organism evidence="1 2">
    <name type="scientific">Cardiocondyla obscurior</name>
    <dbReference type="NCBI Taxonomy" id="286306"/>
    <lineage>
        <taxon>Eukaryota</taxon>
        <taxon>Metazoa</taxon>
        <taxon>Ecdysozoa</taxon>
        <taxon>Arthropoda</taxon>
        <taxon>Hexapoda</taxon>
        <taxon>Insecta</taxon>
        <taxon>Pterygota</taxon>
        <taxon>Neoptera</taxon>
        <taxon>Endopterygota</taxon>
        <taxon>Hymenoptera</taxon>
        <taxon>Apocrita</taxon>
        <taxon>Aculeata</taxon>
        <taxon>Formicoidea</taxon>
        <taxon>Formicidae</taxon>
        <taxon>Myrmicinae</taxon>
        <taxon>Cardiocondyla</taxon>
    </lineage>
</organism>
<protein>
    <submittedName>
        <fullName evidence="1">Uncharacterized protein</fullName>
    </submittedName>
</protein>
<accession>A0AAW2E9D1</accession>
<comment type="caution">
    <text evidence="1">The sequence shown here is derived from an EMBL/GenBank/DDBJ whole genome shotgun (WGS) entry which is preliminary data.</text>
</comment>
<dbReference type="Proteomes" id="UP001430953">
    <property type="component" value="Unassembled WGS sequence"/>
</dbReference>
<keyword evidence="2" id="KW-1185">Reference proteome</keyword>
<name>A0AAW2E9D1_9HYME</name>
<evidence type="ECO:0000313" key="2">
    <source>
        <dbReference type="Proteomes" id="UP001430953"/>
    </source>
</evidence>
<dbReference type="AlphaFoldDB" id="A0AAW2E9D1"/>
<gene>
    <name evidence="1" type="ORF">PUN28_020804</name>
</gene>
<evidence type="ECO:0000313" key="1">
    <source>
        <dbReference type="EMBL" id="KAL0098894.1"/>
    </source>
</evidence>
<proteinExistence type="predicted"/>